<dbReference type="GO" id="GO:0016779">
    <property type="term" value="F:nucleotidyltransferase activity"/>
    <property type="evidence" value="ECO:0007669"/>
    <property type="project" value="UniProtKB-KW"/>
</dbReference>
<organism evidence="6 7">
    <name type="scientific">Paenibacillus aquistagni</name>
    <dbReference type="NCBI Taxonomy" id="1852522"/>
    <lineage>
        <taxon>Bacteria</taxon>
        <taxon>Bacillati</taxon>
        <taxon>Bacillota</taxon>
        <taxon>Bacilli</taxon>
        <taxon>Bacillales</taxon>
        <taxon>Paenibacillaceae</taxon>
        <taxon>Paenibacillus</taxon>
    </lineage>
</organism>
<dbReference type="OrthoDB" id="9801899at2"/>
<dbReference type="InterPro" id="IPR005844">
    <property type="entry name" value="A-D-PHexomutase_a/b/a-I"/>
</dbReference>
<dbReference type="Gene3D" id="3.30.310.50">
    <property type="entry name" value="Alpha-D-phosphohexomutase, C-terminal domain"/>
    <property type="match status" value="1"/>
</dbReference>
<dbReference type="Gene3D" id="3.90.550.10">
    <property type="entry name" value="Spore Coat Polysaccharide Biosynthesis Protein SpsA, Chain A"/>
    <property type="match status" value="1"/>
</dbReference>
<proteinExistence type="inferred from homology"/>
<reference evidence="6 7" key="1">
    <citation type="submission" date="2017-04" db="EMBL/GenBank/DDBJ databases">
        <authorList>
            <person name="Afonso C.L."/>
            <person name="Miller P.J."/>
            <person name="Scott M.A."/>
            <person name="Spackman E."/>
            <person name="Goraichik I."/>
            <person name="Dimitrov K.M."/>
            <person name="Suarez D.L."/>
            <person name="Swayne D.E."/>
        </authorList>
    </citation>
    <scope>NUCLEOTIDE SEQUENCE [LARGE SCALE GENOMIC DNA]</scope>
    <source>
        <strain evidence="6 7">11</strain>
    </source>
</reference>
<feature type="domain" description="Mannose-1-phosphate guanyltransferase C-terminal" evidence="5">
    <location>
        <begin position="263"/>
        <end position="366"/>
    </location>
</feature>
<feature type="domain" description="Nucleotidyl transferase" evidence="3">
    <location>
        <begin position="2"/>
        <end position="228"/>
    </location>
</feature>
<dbReference type="RefSeq" id="WP_085494061.1">
    <property type="nucleotide sequence ID" value="NZ_FXAZ01000002.1"/>
</dbReference>
<dbReference type="STRING" id="1852522.SAMN06295960_1810"/>
<dbReference type="GO" id="GO:0016868">
    <property type="term" value="F:intramolecular phosphotransferase activity"/>
    <property type="evidence" value="ECO:0007669"/>
    <property type="project" value="InterPro"/>
</dbReference>
<sequence>MKAVIMAGGKGTRLRPLTLNTPKPMVPLLNRPCMEYIIELLKRHDIHQIAVTVQYLPEVIRNHFGDGSAYGVELYYAEEDTPLGTAGSIKNAAEFLDETFIVISGDALTDFNLRQAIDYHKDKDALATMVLTQVDSPLEYGVVMTDESGRVTRFLEKPSWSEVFSDTVNTGIYVLEPEILDWIPANCSYDFSLNLFPELLSNNKALYGYVAEGYWSDIGNLQQYRKSQFDMLDGHVHVPIQANEIMPKVFIEPDVLLPSTLHVQGPAYIGAGSSLHPMSKIGPYTVLGKGNSVLASAGLERTIAWNGNYIGEGAELQETLLMDRTVVGSCAQLQEGAVIGSSCTIGSNASIKSSVRLWPNKTVPAKGIVHTSMIWTEPTNKSFFQSKGVIGIPNMELHPERVSRLAEAYGSTLRAAAPVLIAASPHPYCELLKHAAGSGLRTVGIHVLDLGCASEEVTRYAVQHHQGQGAIHISLTESATSPEVLIQWMDEQGKPIAKSMERKLENAYYQEDYPRMPWNRIGAYRAYQHADEDYLKALEAHVDFAKIREANLRYVLHLSSRQEHPLIKRWTELVGGTGLLTQHTHEPELNILEIVHHTHADLGIFLEEDSQLSLITPSGHILNDDQMIALIMTAIASSAPNAVLGVPSSMLGSIPSSLQANTVQVRRTKESLRSIMEDTTGLPFSPFAYRLYALSLILYYMANARIGLDTIAEMHPYGYTAKEEVICSWNEKGALMRELMTWVRSSGQEAELMDGIRIQTAEGSVLILPDQDEPLFQVFAQSDSTAQAKLLAHSYASLINQSHQQLRK</sequence>
<gene>
    <name evidence="6" type="ORF">SAMN06295960_1810</name>
</gene>
<dbReference type="SUPFAM" id="SSF55957">
    <property type="entry name" value="Phosphoglucomutase, C-terminal domain"/>
    <property type="match status" value="1"/>
</dbReference>
<dbReference type="InterPro" id="IPR036900">
    <property type="entry name" value="A-D-PHexomutase_C_sf"/>
</dbReference>
<evidence type="ECO:0000259" key="3">
    <source>
        <dbReference type="Pfam" id="PF00483"/>
    </source>
</evidence>
<dbReference type="Gene3D" id="3.40.120.10">
    <property type="entry name" value="Alpha-D-Glucose-1,6-Bisphosphate, subunit A, domain 3"/>
    <property type="match status" value="1"/>
</dbReference>
<evidence type="ECO:0000259" key="4">
    <source>
        <dbReference type="Pfam" id="PF02878"/>
    </source>
</evidence>
<dbReference type="AlphaFoldDB" id="A0A1X7JXA5"/>
<dbReference type="EMBL" id="FXAZ01000002">
    <property type="protein sequence ID" value="SMG32804.1"/>
    <property type="molecule type" value="Genomic_DNA"/>
</dbReference>
<comment type="similarity">
    <text evidence="1">Belongs to the transferase hexapeptide repeat family.</text>
</comment>
<protein>
    <submittedName>
        <fullName evidence="6">Mannose-1-phosphate guanylyltransferase / phosphomannomutase</fullName>
    </submittedName>
</protein>
<dbReference type="SUPFAM" id="SSF51161">
    <property type="entry name" value="Trimeric LpxA-like enzymes"/>
    <property type="match status" value="1"/>
</dbReference>
<dbReference type="InterPro" id="IPR011004">
    <property type="entry name" value="Trimer_LpxA-like_sf"/>
</dbReference>
<evidence type="ECO:0000259" key="5">
    <source>
        <dbReference type="Pfam" id="PF25087"/>
    </source>
</evidence>
<evidence type="ECO:0000256" key="2">
    <source>
        <dbReference type="ARBA" id="ARBA00010231"/>
    </source>
</evidence>
<dbReference type="SUPFAM" id="SSF53738">
    <property type="entry name" value="Phosphoglucomutase, first 3 domains"/>
    <property type="match status" value="1"/>
</dbReference>
<dbReference type="Pfam" id="PF02878">
    <property type="entry name" value="PGM_PMM_I"/>
    <property type="match status" value="1"/>
</dbReference>
<dbReference type="InterPro" id="IPR050486">
    <property type="entry name" value="Mannose-1P_guanyltransferase"/>
</dbReference>
<feature type="domain" description="Alpha-D-phosphohexomutase alpha/beta/alpha" evidence="4">
    <location>
        <begin position="384"/>
        <end position="512"/>
    </location>
</feature>
<dbReference type="PANTHER" id="PTHR22572">
    <property type="entry name" value="SUGAR-1-PHOSPHATE GUANYL TRANSFERASE"/>
    <property type="match status" value="1"/>
</dbReference>
<dbReference type="Pfam" id="PF00483">
    <property type="entry name" value="NTP_transferase"/>
    <property type="match status" value="1"/>
</dbReference>
<evidence type="ECO:0000256" key="1">
    <source>
        <dbReference type="ARBA" id="ARBA00007274"/>
    </source>
</evidence>
<dbReference type="InterPro" id="IPR016055">
    <property type="entry name" value="A-D-PHexomutase_a/b/a-I/II/III"/>
</dbReference>
<evidence type="ECO:0000313" key="6">
    <source>
        <dbReference type="EMBL" id="SMG32804.1"/>
    </source>
</evidence>
<evidence type="ECO:0000313" key="7">
    <source>
        <dbReference type="Proteomes" id="UP000193834"/>
    </source>
</evidence>
<dbReference type="InterPro" id="IPR056729">
    <property type="entry name" value="GMPPB_C"/>
</dbReference>
<dbReference type="Pfam" id="PF25087">
    <property type="entry name" value="GMPPB_C"/>
    <property type="match status" value="1"/>
</dbReference>
<dbReference type="InterPro" id="IPR005835">
    <property type="entry name" value="NTP_transferase_dom"/>
</dbReference>
<comment type="similarity">
    <text evidence="2">Belongs to the phosphohexose mutase family.</text>
</comment>
<dbReference type="Proteomes" id="UP000193834">
    <property type="component" value="Unassembled WGS sequence"/>
</dbReference>
<keyword evidence="6" id="KW-0808">Transferase</keyword>
<keyword evidence="7" id="KW-1185">Reference proteome</keyword>
<dbReference type="InterPro" id="IPR029044">
    <property type="entry name" value="Nucleotide-diphossugar_trans"/>
</dbReference>
<dbReference type="SUPFAM" id="SSF53448">
    <property type="entry name" value="Nucleotide-diphospho-sugar transferases"/>
    <property type="match status" value="1"/>
</dbReference>
<dbReference type="Gene3D" id="2.160.10.10">
    <property type="entry name" value="Hexapeptide repeat proteins"/>
    <property type="match status" value="1"/>
</dbReference>
<dbReference type="CDD" id="cd04181">
    <property type="entry name" value="NTP_transferase"/>
    <property type="match status" value="1"/>
</dbReference>
<dbReference type="GO" id="GO:0005975">
    <property type="term" value="P:carbohydrate metabolic process"/>
    <property type="evidence" value="ECO:0007669"/>
    <property type="project" value="InterPro"/>
</dbReference>
<name>A0A1X7JXA5_9BACL</name>
<accession>A0A1X7JXA5</accession>
<keyword evidence="6" id="KW-0548">Nucleotidyltransferase</keyword>